<feature type="compositionally biased region" description="Low complexity" evidence="1">
    <location>
        <begin position="465"/>
        <end position="476"/>
    </location>
</feature>
<keyword evidence="2" id="KW-0732">Signal</keyword>
<organism evidence="4 5">
    <name type="scientific">Epicoccum nigrum</name>
    <name type="common">Soil fungus</name>
    <name type="synonym">Epicoccum purpurascens</name>
    <dbReference type="NCBI Taxonomy" id="105696"/>
    <lineage>
        <taxon>Eukaryota</taxon>
        <taxon>Fungi</taxon>
        <taxon>Dikarya</taxon>
        <taxon>Ascomycota</taxon>
        <taxon>Pezizomycotina</taxon>
        <taxon>Dothideomycetes</taxon>
        <taxon>Pleosporomycetidae</taxon>
        <taxon>Pleosporales</taxon>
        <taxon>Pleosporineae</taxon>
        <taxon>Didymellaceae</taxon>
        <taxon>Epicoccum</taxon>
    </lineage>
</organism>
<accession>A0A1Y2M3L5</accession>
<dbReference type="Pfam" id="PF09362">
    <property type="entry name" value="DUF1996"/>
    <property type="match status" value="1"/>
</dbReference>
<protein>
    <recommendedName>
        <fullName evidence="3">DUF1996 domain-containing protein</fullName>
    </recommendedName>
</protein>
<name>A0A1Y2M3L5_EPING</name>
<dbReference type="STRING" id="105696.A0A1Y2M3L5"/>
<evidence type="ECO:0000259" key="3">
    <source>
        <dbReference type="Pfam" id="PF09362"/>
    </source>
</evidence>
<dbReference type="EMBL" id="KZ107842">
    <property type="protein sequence ID" value="OSS50419.1"/>
    <property type="molecule type" value="Genomic_DNA"/>
</dbReference>
<proteinExistence type="predicted"/>
<evidence type="ECO:0000313" key="4">
    <source>
        <dbReference type="EMBL" id="OSS50419.1"/>
    </source>
</evidence>
<dbReference type="PANTHER" id="PTHR43662">
    <property type="match status" value="1"/>
</dbReference>
<evidence type="ECO:0000256" key="2">
    <source>
        <dbReference type="SAM" id="SignalP"/>
    </source>
</evidence>
<feature type="region of interest" description="Disordered" evidence="1">
    <location>
        <begin position="448"/>
        <end position="484"/>
    </location>
</feature>
<dbReference type="Proteomes" id="UP000193240">
    <property type="component" value="Unassembled WGS sequence"/>
</dbReference>
<keyword evidence="5" id="KW-1185">Reference proteome</keyword>
<evidence type="ECO:0000256" key="1">
    <source>
        <dbReference type="SAM" id="MobiDB-lite"/>
    </source>
</evidence>
<dbReference type="AlphaFoldDB" id="A0A1Y2M3L5"/>
<feature type="signal peptide" evidence="2">
    <location>
        <begin position="1"/>
        <end position="18"/>
    </location>
</feature>
<reference evidence="4 5" key="1">
    <citation type="journal article" date="2017" name="Genome Announc.">
        <title>Genome sequence of the saprophytic ascomycete Epicoccum nigrum ICMP 19927 strain isolated from New Zealand.</title>
        <authorList>
            <person name="Fokin M."/>
            <person name="Fleetwood D."/>
            <person name="Weir B.S."/>
            <person name="Villas-Boas S.G."/>
        </authorList>
    </citation>
    <scope>NUCLEOTIDE SEQUENCE [LARGE SCALE GENOMIC DNA]</scope>
    <source>
        <strain evidence="4 5">ICMP 19927</strain>
    </source>
</reference>
<feature type="domain" description="DUF1996" evidence="3">
    <location>
        <begin position="41"/>
        <end position="272"/>
    </location>
</feature>
<dbReference type="OMA" id="GVRWGCH"/>
<evidence type="ECO:0000313" key="5">
    <source>
        <dbReference type="Proteomes" id="UP000193240"/>
    </source>
</evidence>
<dbReference type="InterPro" id="IPR018535">
    <property type="entry name" value="DUF1996"/>
</dbReference>
<feature type="compositionally biased region" description="Basic residues" evidence="1">
    <location>
        <begin position="452"/>
        <end position="464"/>
    </location>
</feature>
<gene>
    <name evidence="4" type="ORF">B5807_05185</name>
</gene>
<dbReference type="InParanoid" id="A0A1Y2M3L5"/>
<feature type="chain" id="PRO_5013096171" description="DUF1996 domain-containing protein" evidence="2">
    <location>
        <begin position="19"/>
        <end position="531"/>
    </location>
</feature>
<dbReference type="PANTHER" id="PTHR43662:SF5">
    <property type="entry name" value="DUF1996 DOMAIN-CONTAINING PROTEIN"/>
    <property type="match status" value="1"/>
</dbReference>
<sequence>MLTNIFAVTAAMAATASAFDCHGNYFSFFNRAGPMSYQQIDPALFPGKQSPHLHSFDGGNAVSSSSDFDSQVGSSCTTARIKPDKSLYWRPTLFWNGNNTGFHRVPEQAAKIYYKFGDDDSWANVTEFPEDFNMMAGDPFKRSDGDNPAGIRWACHQPDGRDDKIFTNGFPSGFTSCKYGFASEVTFPSCWNGEKLNPSKPNDHMAYPTGSGVGTEKCPTTHRVARFPTIFIEFWYDISSFDKTYSASSTPWVLSNGDPTGYGMHADFLNGWEKGILGKATAETGGCNCGCGCGDDQMKQCFGAENVNESSDSNWDQCAADTTVSNAIFDKLPGCNPVQSGPARASVASGAGCSATAVASTTSAAGSAVSSIASAAASAVSSAVNISISIPNKGYASDAYPTANEASSSPAEASSTPAAAESYSAPYPFPIGNSTVAPTATGQYSYSIGASHKSHGHNHSKFHASKSTASPATPSDADAETASSCTASAPVTVTYTPTVTVSAKAMAAAVDSTTVTTLTSYVTVTATATGY</sequence>